<keyword evidence="1" id="KW-1133">Transmembrane helix</keyword>
<dbReference type="AlphaFoldDB" id="A0A160VBN4"/>
<feature type="transmembrane region" description="Helical" evidence="1">
    <location>
        <begin position="21"/>
        <end position="40"/>
    </location>
</feature>
<name>A0A160VBN4_9ZZZZ</name>
<gene>
    <name evidence="2" type="ORF">MGWOODY_Clf2120</name>
</gene>
<reference evidence="2" key="1">
    <citation type="submission" date="2015-10" db="EMBL/GenBank/DDBJ databases">
        <authorList>
            <person name="Gilbert D.G."/>
        </authorList>
    </citation>
    <scope>NUCLEOTIDE SEQUENCE</scope>
</reference>
<keyword evidence="1" id="KW-0472">Membrane</keyword>
<sequence length="42" mass="4623">MAHHAAAGGLMQFNKILLRPVRRLAVGGLLLAALFVIKVIRW</sequence>
<organism evidence="2">
    <name type="scientific">hydrothermal vent metagenome</name>
    <dbReference type="NCBI Taxonomy" id="652676"/>
    <lineage>
        <taxon>unclassified sequences</taxon>
        <taxon>metagenomes</taxon>
        <taxon>ecological metagenomes</taxon>
    </lineage>
</organism>
<proteinExistence type="predicted"/>
<evidence type="ECO:0000256" key="1">
    <source>
        <dbReference type="SAM" id="Phobius"/>
    </source>
</evidence>
<evidence type="ECO:0000313" key="2">
    <source>
        <dbReference type="EMBL" id="CUV03662.1"/>
    </source>
</evidence>
<dbReference type="EMBL" id="FAXA01000450">
    <property type="protein sequence ID" value="CUV03662.1"/>
    <property type="molecule type" value="Genomic_DNA"/>
</dbReference>
<accession>A0A160VBN4</accession>
<keyword evidence="1" id="KW-0812">Transmembrane</keyword>
<protein>
    <submittedName>
        <fullName evidence="2">Uncharacterized protein</fullName>
    </submittedName>
</protein>